<proteinExistence type="predicted"/>
<geneLocation type="plasmid" evidence="1 2">
    <name>PP1</name>
</geneLocation>
<keyword evidence="2" id="KW-1185">Reference proteome</keyword>
<organism evidence="1 2">
    <name type="scientific">Pseudomonas cerasi</name>
    <dbReference type="NCBI Taxonomy" id="1583341"/>
    <lineage>
        <taxon>Bacteria</taxon>
        <taxon>Pseudomonadati</taxon>
        <taxon>Pseudomonadota</taxon>
        <taxon>Gammaproteobacteria</taxon>
        <taxon>Pseudomonadales</taxon>
        <taxon>Pseudomonadaceae</taxon>
        <taxon>Pseudomonas</taxon>
    </lineage>
</organism>
<dbReference type="EMBL" id="LT963396">
    <property type="protein sequence ID" value="SOS30082.1"/>
    <property type="molecule type" value="Genomic_DNA"/>
</dbReference>
<evidence type="ECO:0000313" key="1">
    <source>
        <dbReference type="EMBL" id="SOS30082.1"/>
    </source>
</evidence>
<dbReference type="AlphaFoldDB" id="A0A2K4W2L7"/>
<dbReference type="Proteomes" id="UP000239025">
    <property type="component" value="Plasmid PP1"/>
</dbReference>
<evidence type="ECO:0000313" key="2">
    <source>
        <dbReference type="Proteomes" id="UP000239025"/>
    </source>
</evidence>
<evidence type="ECO:0008006" key="3">
    <source>
        <dbReference type="Google" id="ProtNLM"/>
    </source>
</evidence>
<name>A0A2K4W2L7_9PSED</name>
<gene>
    <name evidence="1" type="ORF">PL963_P100099</name>
</gene>
<sequence length="206" mass="22505">MVNIWHQSLLSGPEDPALDKLLTLGRYYPLMTYLRYLVFIPVFMLSGCSTINNLKSFTTPYHEPPSPTSSRLRIVTSQTVRLVPGSTCIDWALPGVGMVNSRTFAVANDRTFNDRILGIPGGDGVQNSSEVYIEPGKPITLVYAGTPANGRYQCFTSVHFVPEADTDYESSSGLCHITIEKITRNGESGKIAHTTAGGREAKVCTN</sequence>
<keyword evidence="1" id="KW-0614">Plasmid</keyword>
<protein>
    <recommendedName>
        <fullName evidence="3">Lipoprotein</fullName>
    </recommendedName>
</protein>
<reference evidence="2" key="1">
    <citation type="submission" date="2017-11" db="EMBL/GenBank/DDBJ databases">
        <authorList>
            <person name="Blom J."/>
        </authorList>
    </citation>
    <scope>NUCLEOTIDE SEQUENCE [LARGE SCALE GENOMIC DNA]</scope>
    <source>
        <plasmid evidence="2">PP1</plasmid>
    </source>
</reference>
<accession>A0A2K4W2L7</accession>